<keyword evidence="2" id="KW-1185">Reference proteome</keyword>
<comment type="caution">
    <text evidence="1">The sequence shown here is derived from an EMBL/GenBank/DDBJ whole genome shotgun (WGS) entry which is preliminary data.</text>
</comment>
<dbReference type="Proteomes" id="UP000215059">
    <property type="component" value="Unassembled WGS sequence"/>
</dbReference>
<gene>
    <name evidence="1" type="ORF">CGZ90_07885</name>
</gene>
<proteinExistence type="predicted"/>
<reference evidence="1 2" key="1">
    <citation type="submission" date="2017-07" db="EMBL/GenBank/DDBJ databases">
        <title>Fictibacillus sp. nov. GDSW-R2A3 Genome sequencing and assembly.</title>
        <authorList>
            <person name="Mayilraj S."/>
        </authorList>
    </citation>
    <scope>NUCLEOTIDE SEQUENCE [LARGE SCALE GENOMIC DNA]</scope>
    <source>
        <strain evidence="1 2">GDSW-R2A3</strain>
    </source>
</reference>
<accession>A0A235F9R0</accession>
<organism evidence="1 2">
    <name type="scientific">Fictibacillus aquaticus</name>
    <dbReference type="NCBI Taxonomy" id="2021314"/>
    <lineage>
        <taxon>Bacteria</taxon>
        <taxon>Bacillati</taxon>
        <taxon>Bacillota</taxon>
        <taxon>Bacilli</taxon>
        <taxon>Bacillales</taxon>
        <taxon>Fictibacillaceae</taxon>
        <taxon>Fictibacillus</taxon>
    </lineage>
</organism>
<sequence length="80" mass="9699">MLFEYMDATEKDHYCRLERLLYAGKAKDDHVLTDVRDKLLMTVKERVIHNLSWMKVKEEIDEAAKRESLLTEWENKENRE</sequence>
<evidence type="ECO:0000313" key="2">
    <source>
        <dbReference type="Proteomes" id="UP000215059"/>
    </source>
</evidence>
<evidence type="ECO:0000313" key="1">
    <source>
        <dbReference type="EMBL" id="OYD57814.1"/>
    </source>
</evidence>
<protein>
    <submittedName>
        <fullName evidence="1">Uncharacterized protein</fullName>
    </submittedName>
</protein>
<dbReference type="RefSeq" id="WP_094251847.1">
    <property type="nucleotide sequence ID" value="NZ_JBHLXL010000001.1"/>
</dbReference>
<name>A0A235F9R0_9BACL</name>
<dbReference type="AlphaFoldDB" id="A0A235F9R0"/>
<dbReference type="EMBL" id="NOII01000002">
    <property type="protein sequence ID" value="OYD57814.1"/>
    <property type="molecule type" value="Genomic_DNA"/>
</dbReference>